<dbReference type="GO" id="GO:0016740">
    <property type="term" value="F:transferase activity"/>
    <property type="evidence" value="ECO:0007669"/>
    <property type="project" value="UniProtKB-KW"/>
</dbReference>
<reference evidence="2 3" key="1">
    <citation type="submission" date="2020-08" db="EMBL/GenBank/DDBJ databases">
        <title>Genomic Encyclopedia of Type Strains, Phase IV (KMG-IV): sequencing the most valuable type-strain genomes for metagenomic binning, comparative biology and taxonomic classification.</title>
        <authorList>
            <person name="Goeker M."/>
        </authorList>
    </citation>
    <scope>NUCLEOTIDE SEQUENCE [LARGE SCALE GENOMIC DNA]</scope>
    <source>
        <strain evidence="2 3">DSM 100044</strain>
    </source>
</reference>
<proteinExistence type="predicted"/>
<protein>
    <submittedName>
        <fullName evidence="2">CelD/BcsL family acetyltransferase involved in cellulose biosynthesis</fullName>
    </submittedName>
</protein>
<evidence type="ECO:0000259" key="1">
    <source>
        <dbReference type="Pfam" id="PF13480"/>
    </source>
</evidence>
<dbReference type="Pfam" id="PF13480">
    <property type="entry name" value="Acetyltransf_6"/>
    <property type="match status" value="1"/>
</dbReference>
<sequence>MNDVAVLPLRFQVGARTLASIPRRLVRVSYSLQTVLAGHVTAIGQPTPSSDGFLVTSMPESQLERVGTAGLLRHVRQRYMRYYVDLSTGMAGWEAALSGATRSGLKRKAKKLVAASGGTLDVRRYVSADEIATFHPLARAVSALTYQERLLDAGLPSDAGELLRLAAADRVRAWLLFLEERPVAYLCCTADGDTIRYDYVGHDPAIASLSPGVVLQAEALRDLMKEGRFRWFDFTEGEGQHKRSLATGGVACMDVLLLRATLVNRVALRALGGFDSAVAVAKRAAAHPTLARLSRQVRR</sequence>
<feature type="domain" description="BioF2-like acetyltransferase" evidence="1">
    <location>
        <begin position="101"/>
        <end position="243"/>
    </location>
</feature>
<accession>A0A7W9BEQ7</accession>
<dbReference type="Gene3D" id="3.40.630.30">
    <property type="match status" value="1"/>
</dbReference>
<dbReference type="Proteomes" id="UP000546200">
    <property type="component" value="Unassembled WGS sequence"/>
</dbReference>
<dbReference type="SUPFAM" id="SSF55729">
    <property type="entry name" value="Acyl-CoA N-acyltransferases (Nat)"/>
    <property type="match status" value="1"/>
</dbReference>
<keyword evidence="2" id="KW-0808">Transferase</keyword>
<organism evidence="2 3">
    <name type="scientific">Sphingomonas aerophila</name>
    <dbReference type="NCBI Taxonomy" id="1344948"/>
    <lineage>
        <taxon>Bacteria</taxon>
        <taxon>Pseudomonadati</taxon>
        <taxon>Pseudomonadota</taxon>
        <taxon>Alphaproteobacteria</taxon>
        <taxon>Sphingomonadales</taxon>
        <taxon>Sphingomonadaceae</taxon>
        <taxon>Sphingomonas</taxon>
    </lineage>
</organism>
<dbReference type="EMBL" id="JACIJK010000008">
    <property type="protein sequence ID" value="MBB5715890.1"/>
    <property type="molecule type" value="Genomic_DNA"/>
</dbReference>
<keyword evidence="3" id="KW-1185">Reference proteome</keyword>
<evidence type="ECO:0000313" key="2">
    <source>
        <dbReference type="EMBL" id="MBB5715890.1"/>
    </source>
</evidence>
<gene>
    <name evidence="2" type="ORF">FHS94_002747</name>
</gene>
<dbReference type="AlphaFoldDB" id="A0A7W9BEQ7"/>
<dbReference type="RefSeq" id="WP_343055287.1">
    <property type="nucleotide sequence ID" value="NZ_JACIJK010000008.1"/>
</dbReference>
<comment type="caution">
    <text evidence="2">The sequence shown here is derived from an EMBL/GenBank/DDBJ whole genome shotgun (WGS) entry which is preliminary data.</text>
</comment>
<dbReference type="InterPro" id="IPR038740">
    <property type="entry name" value="BioF2-like_GNAT_dom"/>
</dbReference>
<evidence type="ECO:0000313" key="3">
    <source>
        <dbReference type="Proteomes" id="UP000546200"/>
    </source>
</evidence>
<name>A0A7W9BEQ7_9SPHN</name>
<dbReference type="InterPro" id="IPR016181">
    <property type="entry name" value="Acyl_CoA_acyltransferase"/>
</dbReference>